<dbReference type="Proteomes" id="UP000000763">
    <property type="component" value="Chromosome 5"/>
</dbReference>
<name>Q6ATE4_ORYSJ</name>
<gene>
    <name evidence="3" type="ORF">OSJNBa0034K10.2</name>
    <name evidence="2" type="ORF">OSJNBb0069G11.17</name>
</gene>
<protein>
    <submittedName>
        <fullName evidence="2">Uncharacterized protein</fullName>
    </submittedName>
</protein>
<evidence type="ECO:0000313" key="2">
    <source>
        <dbReference type="EMBL" id="AAT85245.1"/>
    </source>
</evidence>
<evidence type="ECO:0000313" key="3">
    <source>
        <dbReference type="EMBL" id="AAV32167.1"/>
    </source>
</evidence>
<dbReference type="AlphaFoldDB" id="Q6ATE4"/>
<sequence length="60" mass="6487">MVVLIGKEVLVAWDCPPLLSMDTGRLPPPPHRLGKPITNRQAQSVRGANGGSEDTPEERV</sequence>
<reference evidence="2" key="1">
    <citation type="submission" date="2004-08" db="EMBL/GenBank/DDBJ databases">
        <title>Oryza sativa (japonica cultivar-group) chromosome 5 BAC clone OSJNBb0069G11, complete sequence.</title>
        <authorList>
            <person name="Chow T.-Y."/>
            <person name="Hsing Y.-I."/>
            <person name="Chen C.-S."/>
            <person name="Chen H.-H."/>
            <person name="Liu S.-M."/>
            <person name="Chao Y.-T."/>
            <person name="Chang S.-J."/>
            <person name="Chen H.-C."/>
            <person name="Chen S.-K."/>
            <person name="Chen T.-R."/>
            <person name="Chen Y.-L."/>
            <person name="Cheng C.-H."/>
            <person name="Chung C.-I."/>
            <person name="Han S.-Y."/>
            <person name="Hsiao S.-H."/>
            <person name="Hsiung J.-N."/>
            <person name="Hsu C.-H."/>
            <person name="Huang J.-J."/>
            <person name="Kau P.-I."/>
            <person name="Lee M.-C."/>
            <person name="Leu H.-L."/>
            <person name="Li Y.-F."/>
            <person name="Lin S.-J."/>
            <person name="Lin Y.-C."/>
            <person name="Wu S.-W."/>
            <person name="Yu C.-Y."/>
            <person name="Yu S.-W."/>
            <person name="Wu H.-P."/>
            <person name="Shaw J.-F."/>
            <person name="McCombie W.R."/>
            <person name="de la Bastide M."/>
            <person name="Spiegel L."/>
            <person name="Zutavern T."/>
            <person name="Muller S."/>
            <person name="Nascimento L."/>
            <person name="Balija V."/>
            <person name="Bell M."/>
            <person name="Miller B."/>
            <person name="Katzenberger F."/>
            <person name="Andrade M.V."/>
            <person name="Dike S."/>
            <person name="O'Shaughnessy A."/>
            <person name="Palmer L."/>
        </authorList>
    </citation>
    <scope>NUCLEOTIDE SEQUENCE</scope>
</reference>
<organism evidence="2 4">
    <name type="scientific">Oryza sativa subsp. japonica</name>
    <name type="common">Rice</name>
    <dbReference type="NCBI Taxonomy" id="39947"/>
    <lineage>
        <taxon>Eukaryota</taxon>
        <taxon>Viridiplantae</taxon>
        <taxon>Streptophyta</taxon>
        <taxon>Embryophyta</taxon>
        <taxon>Tracheophyta</taxon>
        <taxon>Spermatophyta</taxon>
        <taxon>Magnoliopsida</taxon>
        <taxon>Liliopsida</taxon>
        <taxon>Poales</taxon>
        <taxon>Poaceae</taxon>
        <taxon>BOP clade</taxon>
        <taxon>Oryzoideae</taxon>
        <taxon>Oryzeae</taxon>
        <taxon>Oryzinae</taxon>
        <taxon>Oryza</taxon>
        <taxon>Oryza sativa</taxon>
    </lineage>
</organism>
<proteinExistence type="predicted"/>
<dbReference type="EMBL" id="AC137003">
    <property type="protein sequence ID" value="AAT85245.1"/>
    <property type="molecule type" value="Genomic_DNA"/>
</dbReference>
<dbReference type="EMBL" id="AC137613">
    <property type="protein sequence ID" value="AAV32167.1"/>
    <property type="molecule type" value="Genomic_DNA"/>
</dbReference>
<evidence type="ECO:0000313" key="4">
    <source>
        <dbReference type="Proteomes" id="UP000000763"/>
    </source>
</evidence>
<reference evidence="3" key="2">
    <citation type="submission" date="2004-10" db="EMBL/GenBank/DDBJ databases">
        <title>Oryza sativa (japonica cultivar-group) chromosome 5 BAC clone OSJNBa0034K10, complete sequence.</title>
        <authorList>
            <person name="Chow T.-Y."/>
            <person name="Hsing Y.-I.C."/>
            <person name="Chen C.-S."/>
            <person name="Chen H.-H."/>
            <person name="Liu S.-M."/>
            <person name="Chao Y.-T."/>
            <person name="Chang S.-J."/>
            <person name="Chen H.-C."/>
            <person name="Chen S.-K."/>
            <person name="Chen T.-R."/>
            <person name="Chen Y.-L."/>
            <person name="Cheng C.-H."/>
            <person name="Chung C.-I."/>
            <person name="Han S.-Y."/>
            <person name="Hsiao S.-H."/>
            <person name="Hsiung J.-N."/>
            <person name="Hsu C.-H."/>
            <person name="Huang J.-J."/>
            <person name="Kau P.-I."/>
            <person name="Lee M.-C."/>
            <person name="Leu H.-L."/>
            <person name="Li Y.-F."/>
            <person name="Lin S.-J."/>
            <person name="Lin Y.-C."/>
            <person name="Wu S.-W."/>
            <person name="Yu C.-Y."/>
            <person name="Yu S.-W."/>
            <person name="Wu H.-P."/>
            <person name="Shaw J.-F."/>
            <person name="McCombie W.R."/>
            <person name="de la Bastide M."/>
            <person name="Spiegel L."/>
            <person name="Zutavern T."/>
            <person name="Muller S."/>
            <person name="Nascimento L."/>
            <person name="Balija V."/>
            <person name="Bell M."/>
            <person name="Miller B."/>
            <person name="Katzenberger F."/>
            <person name="Andrade M.V."/>
            <person name="Dike S."/>
            <person name="O'Shaughnessy A."/>
            <person name="Palmer L."/>
        </authorList>
    </citation>
    <scope>NUCLEOTIDE SEQUENCE</scope>
</reference>
<feature type="region of interest" description="Disordered" evidence="1">
    <location>
        <begin position="18"/>
        <end position="60"/>
    </location>
</feature>
<reference evidence="4" key="3">
    <citation type="journal article" date="2005" name="Nature">
        <title>The map-based sequence of the rice genome.</title>
        <authorList>
            <consortium name="International rice genome sequencing project (IRGSP)"/>
            <person name="Matsumoto T."/>
            <person name="Wu J."/>
            <person name="Kanamori H."/>
            <person name="Katayose Y."/>
            <person name="Fujisawa M."/>
            <person name="Namiki N."/>
            <person name="Mizuno H."/>
            <person name="Yamamoto K."/>
            <person name="Antonio B.A."/>
            <person name="Baba T."/>
            <person name="Sakata K."/>
            <person name="Nagamura Y."/>
            <person name="Aoki H."/>
            <person name="Arikawa K."/>
            <person name="Arita K."/>
            <person name="Bito T."/>
            <person name="Chiden Y."/>
            <person name="Fujitsuka N."/>
            <person name="Fukunaka R."/>
            <person name="Hamada M."/>
            <person name="Harada C."/>
            <person name="Hayashi A."/>
            <person name="Hijishita S."/>
            <person name="Honda M."/>
            <person name="Hosokawa S."/>
            <person name="Ichikawa Y."/>
            <person name="Idonuma A."/>
            <person name="Iijima M."/>
            <person name="Ikeda M."/>
            <person name="Ikeno M."/>
            <person name="Ito K."/>
            <person name="Ito S."/>
            <person name="Ito T."/>
            <person name="Ito Y."/>
            <person name="Ito Y."/>
            <person name="Iwabuchi A."/>
            <person name="Kamiya K."/>
            <person name="Karasawa W."/>
            <person name="Kurita K."/>
            <person name="Katagiri S."/>
            <person name="Kikuta A."/>
            <person name="Kobayashi H."/>
            <person name="Kobayashi N."/>
            <person name="Machita K."/>
            <person name="Maehara T."/>
            <person name="Masukawa M."/>
            <person name="Mizubayashi T."/>
            <person name="Mukai Y."/>
            <person name="Nagasaki H."/>
            <person name="Nagata Y."/>
            <person name="Naito S."/>
            <person name="Nakashima M."/>
            <person name="Nakama Y."/>
            <person name="Nakamichi Y."/>
            <person name="Nakamura M."/>
            <person name="Meguro A."/>
            <person name="Negishi M."/>
            <person name="Ohta I."/>
            <person name="Ohta T."/>
            <person name="Okamoto M."/>
            <person name="Ono N."/>
            <person name="Saji S."/>
            <person name="Sakaguchi M."/>
            <person name="Sakai K."/>
            <person name="Shibata M."/>
            <person name="Shimokawa T."/>
            <person name="Song J."/>
            <person name="Takazaki Y."/>
            <person name="Terasawa K."/>
            <person name="Tsugane M."/>
            <person name="Tsuji K."/>
            <person name="Ueda S."/>
            <person name="Waki K."/>
            <person name="Yamagata H."/>
            <person name="Yamamoto M."/>
            <person name="Yamamoto S."/>
            <person name="Yamane H."/>
            <person name="Yoshiki S."/>
            <person name="Yoshihara R."/>
            <person name="Yukawa K."/>
            <person name="Zhong H."/>
            <person name="Yano M."/>
            <person name="Yuan Q."/>
            <person name="Ouyang S."/>
            <person name="Liu J."/>
            <person name="Jones K.M."/>
            <person name="Gansberger K."/>
            <person name="Moffat K."/>
            <person name="Hill J."/>
            <person name="Bera J."/>
            <person name="Fadrosh D."/>
            <person name="Jin S."/>
            <person name="Johri S."/>
            <person name="Kim M."/>
            <person name="Overton L."/>
            <person name="Reardon M."/>
            <person name="Tsitrin T."/>
            <person name="Vuong H."/>
            <person name="Weaver B."/>
            <person name="Ciecko A."/>
            <person name="Tallon L."/>
            <person name="Jackson J."/>
            <person name="Pai G."/>
            <person name="Aken S.V."/>
            <person name="Utterback T."/>
            <person name="Reidmuller S."/>
            <person name="Feldblyum T."/>
            <person name="Hsiao J."/>
            <person name="Zismann V."/>
            <person name="Iobst S."/>
            <person name="de Vazeille A.R."/>
            <person name="Buell C.R."/>
            <person name="Ying K."/>
            <person name="Li Y."/>
            <person name="Lu T."/>
            <person name="Huang Y."/>
            <person name="Zhao Q."/>
            <person name="Feng Q."/>
            <person name="Zhang L."/>
            <person name="Zhu J."/>
            <person name="Weng Q."/>
            <person name="Mu J."/>
            <person name="Lu Y."/>
            <person name="Fan D."/>
            <person name="Liu Y."/>
            <person name="Guan J."/>
            <person name="Zhang Y."/>
            <person name="Yu S."/>
            <person name="Liu X."/>
            <person name="Zhang Y."/>
            <person name="Hong G."/>
            <person name="Han B."/>
            <person name="Choisne N."/>
            <person name="Demange N."/>
            <person name="Orjeda G."/>
            <person name="Samain S."/>
            <person name="Cattolico L."/>
            <person name="Pelletier E."/>
            <person name="Couloux A."/>
            <person name="Segurens B."/>
            <person name="Wincker P."/>
            <person name="D'Hont A."/>
            <person name="Scarpelli C."/>
            <person name="Weissenbach J."/>
            <person name="Salanoubat M."/>
            <person name="Quetier F."/>
            <person name="Yu Y."/>
            <person name="Kim H.R."/>
            <person name="Rambo T."/>
            <person name="Currie J."/>
            <person name="Collura K."/>
            <person name="Luo M."/>
            <person name="Yang T."/>
            <person name="Ammiraju J.S.S."/>
            <person name="Engler F."/>
            <person name="Soderlund C."/>
            <person name="Wing R.A."/>
            <person name="Palmer L.E."/>
            <person name="de la Bastide M."/>
            <person name="Spiegel L."/>
            <person name="Nascimento L."/>
            <person name="Zutavern T."/>
            <person name="O'Shaughnessy A."/>
            <person name="Dike S."/>
            <person name="Dedhia N."/>
            <person name="Preston R."/>
            <person name="Balija V."/>
            <person name="McCombie W.R."/>
            <person name="Chow T."/>
            <person name="Chen H."/>
            <person name="Chung M."/>
            <person name="Chen C."/>
            <person name="Shaw J."/>
            <person name="Wu H."/>
            <person name="Hsiao K."/>
            <person name="Chao Y."/>
            <person name="Chu M."/>
            <person name="Cheng C."/>
            <person name="Hour A."/>
            <person name="Lee P."/>
            <person name="Lin S."/>
            <person name="Lin Y."/>
            <person name="Liou J."/>
            <person name="Liu S."/>
            <person name="Hsing Y."/>
            <person name="Raghuvanshi S."/>
            <person name="Mohanty A."/>
            <person name="Bharti A.K."/>
            <person name="Gaur A."/>
            <person name="Gupta V."/>
            <person name="Kumar D."/>
            <person name="Ravi V."/>
            <person name="Vij S."/>
            <person name="Kapur A."/>
            <person name="Khurana P."/>
            <person name="Khurana P."/>
            <person name="Khurana J.P."/>
            <person name="Tyagi A.K."/>
            <person name="Gaikwad K."/>
            <person name="Singh A."/>
            <person name="Dalal V."/>
            <person name="Srivastava S."/>
            <person name="Dixit A."/>
            <person name="Pal A.K."/>
            <person name="Ghazi I.A."/>
            <person name="Yadav M."/>
            <person name="Pandit A."/>
            <person name="Bhargava A."/>
            <person name="Sureshbabu K."/>
            <person name="Batra K."/>
            <person name="Sharma T.R."/>
            <person name="Mohapatra T."/>
            <person name="Singh N.K."/>
            <person name="Messing J."/>
            <person name="Nelson A.B."/>
            <person name="Fuks G."/>
            <person name="Kavchok S."/>
            <person name="Keizer G."/>
            <person name="Linton E."/>
            <person name="Llaca V."/>
            <person name="Song R."/>
            <person name="Tanyolac B."/>
            <person name="Young S."/>
            <person name="Ho-Il K."/>
            <person name="Hahn J.H."/>
            <person name="Sangsakoo G."/>
            <person name="Vanavichit A."/>
            <person name="de Mattos Luiz.A.T."/>
            <person name="Zimmer P.D."/>
            <person name="Malone G."/>
            <person name="Dellagostin O."/>
            <person name="de Oliveira A.C."/>
            <person name="Bevan M."/>
            <person name="Bancroft I."/>
            <person name="Minx P."/>
            <person name="Cordum H."/>
            <person name="Wilson R."/>
            <person name="Cheng Z."/>
            <person name="Jin W."/>
            <person name="Jiang J."/>
            <person name="Leong S.A."/>
            <person name="Iwama H."/>
            <person name="Gojobori T."/>
            <person name="Itoh T."/>
            <person name="Niimura Y."/>
            <person name="Fujii Y."/>
            <person name="Habara T."/>
            <person name="Sakai H."/>
            <person name="Sato Y."/>
            <person name="Wilson G."/>
            <person name="Kumar K."/>
            <person name="McCouch S."/>
            <person name="Juretic N."/>
            <person name="Hoen D."/>
            <person name="Wright S."/>
            <person name="Bruskiewich R."/>
            <person name="Bureau T."/>
            <person name="Miyao A."/>
            <person name="Hirochika H."/>
            <person name="Nishikawa T."/>
            <person name="Kadowaki K."/>
            <person name="Sugiura M."/>
            <person name="Burr B."/>
            <person name="Sasaki T."/>
        </authorList>
    </citation>
    <scope>NUCLEOTIDE SEQUENCE [LARGE SCALE GENOMIC DNA]</scope>
    <source>
        <strain evidence="4">cv. Nipponbare</strain>
    </source>
</reference>
<accession>Q6ATE4</accession>
<reference evidence="4" key="4">
    <citation type="journal article" date="2008" name="Nucleic Acids Res.">
        <title>The rice annotation project database (RAP-DB): 2008 update.</title>
        <authorList>
            <consortium name="The rice annotation project (RAP)"/>
        </authorList>
    </citation>
    <scope>GENOME REANNOTATION</scope>
    <source>
        <strain evidence="4">cv. Nipponbare</strain>
    </source>
</reference>
<evidence type="ECO:0000256" key="1">
    <source>
        <dbReference type="SAM" id="MobiDB-lite"/>
    </source>
</evidence>